<reference evidence="2 3" key="1">
    <citation type="submission" date="2019-08" db="EMBL/GenBank/DDBJ databases">
        <authorList>
            <person name="Alioto T."/>
            <person name="Alioto T."/>
            <person name="Gomez Garrido J."/>
        </authorList>
    </citation>
    <scope>NUCLEOTIDE SEQUENCE [LARGE SCALE GENOMIC DNA]</scope>
</reference>
<feature type="region of interest" description="Disordered" evidence="1">
    <location>
        <begin position="1"/>
        <end position="32"/>
    </location>
</feature>
<sequence length="82" mass="9093">MMRGRWKPRQGISEEQLDGQVDSKPADAVTPGREIQSLKTDGFGTRVVVNSMNEFPDDGIREPSGIVRLLTGSPKTKIIIRQ</sequence>
<keyword evidence="3" id="KW-1185">Reference proteome</keyword>
<gene>
    <name evidence="2" type="ORF">CINCED_3A019788</name>
</gene>
<dbReference type="EMBL" id="CABPRJ010001894">
    <property type="protein sequence ID" value="VVC39255.1"/>
    <property type="molecule type" value="Genomic_DNA"/>
</dbReference>
<organism evidence="2 3">
    <name type="scientific">Cinara cedri</name>
    <dbReference type="NCBI Taxonomy" id="506608"/>
    <lineage>
        <taxon>Eukaryota</taxon>
        <taxon>Metazoa</taxon>
        <taxon>Ecdysozoa</taxon>
        <taxon>Arthropoda</taxon>
        <taxon>Hexapoda</taxon>
        <taxon>Insecta</taxon>
        <taxon>Pterygota</taxon>
        <taxon>Neoptera</taxon>
        <taxon>Paraneoptera</taxon>
        <taxon>Hemiptera</taxon>
        <taxon>Sternorrhyncha</taxon>
        <taxon>Aphidomorpha</taxon>
        <taxon>Aphidoidea</taxon>
        <taxon>Aphididae</taxon>
        <taxon>Lachninae</taxon>
        <taxon>Cinara</taxon>
    </lineage>
</organism>
<dbReference type="AlphaFoldDB" id="A0A5E4N3R2"/>
<dbReference type="Proteomes" id="UP000325440">
    <property type="component" value="Unassembled WGS sequence"/>
</dbReference>
<name>A0A5E4N3R2_9HEMI</name>
<evidence type="ECO:0000256" key="1">
    <source>
        <dbReference type="SAM" id="MobiDB-lite"/>
    </source>
</evidence>
<evidence type="ECO:0000313" key="2">
    <source>
        <dbReference type="EMBL" id="VVC39255.1"/>
    </source>
</evidence>
<proteinExistence type="predicted"/>
<protein>
    <submittedName>
        <fullName evidence="2">Uncharacterized protein</fullName>
    </submittedName>
</protein>
<evidence type="ECO:0000313" key="3">
    <source>
        <dbReference type="Proteomes" id="UP000325440"/>
    </source>
</evidence>
<accession>A0A5E4N3R2</accession>